<protein>
    <submittedName>
        <fullName evidence="2">Uncharacterized protein</fullName>
    </submittedName>
</protein>
<dbReference type="Proteomes" id="UP000014984">
    <property type="component" value="Chromosome"/>
</dbReference>
<dbReference type="AlphaFoldDB" id="S5MH12"/>
<keyword evidence="3" id="KW-1185">Reference proteome</keyword>
<evidence type="ECO:0000256" key="1">
    <source>
        <dbReference type="SAM" id="MobiDB-lite"/>
    </source>
</evidence>
<dbReference type="KEGG" id="stai:STAIW_v1c04930"/>
<proteinExistence type="predicted"/>
<organism evidence="2 3">
    <name type="scientific">Spiroplasma taiwanense CT-1</name>
    <dbReference type="NCBI Taxonomy" id="1276220"/>
    <lineage>
        <taxon>Bacteria</taxon>
        <taxon>Bacillati</taxon>
        <taxon>Mycoplasmatota</taxon>
        <taxon>Mollicutes</taxon>
        <taxon>Entomoplasmatales</taxon>
        <taxon>Spiroplasmataceae</taxon>
        <taxon>Spiroplasma</taxon>
    </lineage>
</organism>
<dbReference type="RefSeq" id="WP_020834274.1">
    <property type="nucleotide sequence ID" value="NC_021846.1"/>
</dbReference>
<accession>S5MH12</accession>
<dbReference type="EMBL" id="CP005074">
    <property type="protein sequence ID" value="AGR41135.1"/>
    <property type="molecule type" value="Genomic_DNA"/>
</dbReference>
<evidence type="ECO:0000313" key="2">
    <source>
        <dbReference type="EMBL" id="AGR41135.1"/>
    </source>
</evidence>
<sequence>MAMNKEISKKTKKNVVLILKEVGDEKKMFVGRKVQRPSVLKSNYNRVELAKQTMLNSKKGKNVTVELPVAIQDSVKNKERIENILNLRSSNSPEDIRKKLSIETKPLTKKRAEELKEERIAFFQANIKKNQKEVSLTNSKSKRSSVTSQKVNKESKKSKTTKANVTSKKTVAKKK</sequence>
<reference evidence="2 3" key="1">
    <citation type="journal article" date="2013" name="Genome Biol. Evol.">
        <title>Comparison of metabolic capacities and inference of gene content evolution in mosquito-associated Spiroplasma diminutum and S. taiwanense.</title>
        <authorList>
            <person name="Lo W.S."/>
            <person name="Ku C."/>
            <person name="Chen L.L."/>
            <person name="Chang T.H."/>
            <person name="Kuo C.H."/>
        </authorList>
    </citation>
    <scope>NUCLEOTIDE SEQUENCE [LARGE SCALE GENOMIC DNA]</scope>
    <source>
        <strain evidence="2">CT-1</strain>
    </source>
</reference>
<dbReference type="PATRIC" id="fig|1276220.3.peg.499"/>
<dbReference type="OrthoDB" id="390338at2"/>
<dbReference type="HOGENOM" id="CLU_130982_0_0_14"/>
<name>S5MH12_9MOLU</name>
<feature type="compositionally biased region" description="Polar residues" evidence="1">
    <location>
        <begin position="133"/>
        <end position="150"/>
    </location>
</feature>
<gene>
    <name evidence="2" type="ORF">STAIW_v1c04930</name>
</gene>
<feature type="region of interest" description="Disordered" evidence="1">
    <location>
        <begin position="132"/>
        <end position="175"/>
    </location>
</feature>
<evidence type="ECO:0000313" key="3">
    <source>
        <dbReference type="Proteomes" id="UP000014984"/>
    </source>
</evidence>